<comment type="cofactor">
    <cofactor evidence="8">
        <name>a divalent metal cation</name>
        <dbReference type="ChEBI" id="CHEBI:60240"/>
    </cofactor>
</comment>
<dbReference type="EMBL" id="WNKU01000010">
    <property type="protein sequence ID" value="MTV49322.1"/>
    <property type="molecule type" value="Genomic_DNA"/>
</dbReference>
<name>A0A6I3SKV3_HELMO</name>
<keyword evidence="6 8" id="KW-0520">NAD</keyword>
<evidence type="ECO:0000256" key="6">
    <source>
        <dbReference type="ARBA" id="ARBA00023027"/>
    </source>
</evidence>
<dbReference type="Gene3D" id="2.60.200.30">
    <property type="entry name" value="Probable inorganic polyphosphate/atp-NAD kinase, domain 2"/>
    <property type="match status" value="1"/>
</dbReference>
<dbReference type="GO" id="GO:0046872">
    <property type="term" value="F:metal ion binding"/>
    <property type="evidence" value="ECO:0007669"/>
    <property type="project" value="UniProtKB-UniRule"/>
</dbReference>
<protein>
    <recommendedName>
        <fullName evidence="8">NAD kinase</fullName>
        <ecNumber evidence="8">2.7.1.23</ecNumber>
    </recommendedName>
    <alternativeName>
        <fullName evidence="8">ATP-dependent NAD kinase</fullName>
    </alternativeName>
</protein>
<dbReference type="HAMAP" id="MF_00361">
    <property type="entry name" value="NAD_kinase"/>
    <property type="match status" value="1"/>
</dbReference>
<dbReference type="GO" id="GO:0005737">
    <property type="term" value="C:cytoplasm"/>
    <property type="evidence" value="ECO:0007669"/>
    <property type="project" value="UniProtKB-SubCell"/>
</dbReference>
<gene>
    <name evidence="8" type="primary">nadK</name>
    <name evidence="9" type="ORF">GJ688_10065</name>
</gene>
<feature type="binding site" evidence="8">
    <location>
        <begin position="76"/>
        <end position="77"/>
    </location>
    <ligand>
        <name>NAD(+)</name>
        <dbReference type="ChEBI" id="CHEBI:57540"/>
    </ligand>
</feature>
<evidence type="ECO:0000256" key="4">
    <source>
        <dbReference type="ARBA" id="ARBA00022840"/>
    </source>
</evidence>
<dbReference type="FunFam" id="2.60.200.30:FF:000009">
    <property type="entry name" value="Poly(P)/ATP NAD kinase"/>
    <property type="match status" value="1"/>
</dbReference>
<keyword evidence="8" id="KW-0963">Cytoplasm</keyword>
<feature type="binding site" evidence="8">
    <location>
        <position position="250"/>
    </location>
    <ligand>
        <name>NAD(+)</name>
        <dbReference type="ChEBI" id="CHEBI:57540"/>
    </ligand>
</feature>
<reference evidence="9 10" key="1">
    <citation type="submission" date="2019-11" db="EMBL/GenBank/DDBJ databases">
        <title>Whole-genome sequence of a the green, strictly anaerobic photosynthetic bacterium Heliobacillus mobilis DSM 6151.</title>
        <authorList>
            <person name="Kyndt J.A."/>
            <person name="Meyer T.E."/>
        </authorList>
    </citation>
    <scope>NUCLEOTIDE SEQUENCE [LARGE SCALE GENOMIC DNA]</scope>
    <source>
        <strain evidence="9 10">DSM 6151</strain>
    </source>
</reference>
<dbReference type="AlphaFoldDB" id="A0A6I3SKV3"/>
<evidence type="ECO:0000256" key="1">
    <source>
        <dbReference type="ARBA" id="ARBA00022679"/>
    </source>
</evidence>
<dbReference type="InterPro" id="IPR017438">
    <property type="entry name" value="ATP-NAD_kinase_N"/>
</dbReference>
<evidence type="ECO:0000313" key="10">
    <source>
        <dbReference type="Proteomes" id="UP000430670"/>
    </source>
</evidence>
<feature type="active site" description="Proton acceptor" evidence="8">
    <location>
        <position position="76"/>
    </location>
</feature>
<dbReference type="Proteomes" id="UP000430670">
    <property type="component" value="Unassembled WGS sequence"/>
</dbReference>
<comment type="caution">
    <text evidence="9">The sequence shown here is derived from an EMBL/GenBank/DDBJ whole genome shotgun (WGS) entry which is preliminary data.</text>
</comment>
<feature type="binding site" evidence="8">
    <location>
        <begin position="150"/>
        <end position="151"/>
    </location>
    <ligand>
        <name>NAD(+)</name>
        <dbReference type="ChEBI" id="CHEBI:57540"/>
    </ligand>
</feature>
<sequence>MCFVKEAEPVPTVGVVLNDEKPQAQEVAAEMAAWLSDRNIAMGIPLTKVTELVQSPSEELRSRLRQLDWVVVLGGDGTLLNTARLVAHYGIPVLGVNLGRLGFLTEIEIGDLFPALQRLIAGDYRIEERMMLEAVLVHQDKFSDPVYALNDVVITKGDHPRMIQMEAAVGNEVVGNYAADGLIVASPTGSTAYNLSAGGPIVSPEIHAMILTPICPHAMDARPLVVPQDETIRLTVTNAHGHAVVTVDGQPGLPMLCGDQVLVKKAPVTCRLIRLAERSFFRILREKMRQGR</sequence>
<accession>A0A6I3SKV3</accession>
<comment type="similarity">
    <text evidence="8">Belongs to the NAD kinase family.</text>
</comment>
<dbReference type="GO" id="GO:0051287">
    <property type="term" value="F:NAD binding"/>
    <property type="evidence" value="ECO:0007669"/>
    <property type="project" value="UniProtKB-ARBA"/>
</dbReference>
<dbReference type="GO" id="GO:0005524">
    <property type="term" value="F:ATP binding"/>
    <property type="evidence" value="ECO:0007669"/>
    <property type="project" value="UniProtKB-KW"/>
</dbReference>
<dbReference type="PANTHER" id="PTHR20275:SF0">
    <property type="entry name" value="NAD KINASE"/>
    <property type="match status" value="1"/>
</dbReference>
<keyword evidence="4 8" id="KW-0067">ATP-binding</keyword>
<evidence type="ECO:0000256" key="7">
    <source>
        <dbReference type="ARBA" id="ARBA00047925"/>
    </source>
</evidence>
<comment type="subcellular location">
    <subcellularLocation>
        <location evidence="8">Cytoplasm</location>
    </subcellularLocation>
</comment>
<comment type="catalytic activity">
    <reaction evidence="7 8">
        <text>NAD(+) + ATP = ADP + NADP(+) + H(+)</text>
        <dbReference type="Rhea" id="RHEA:18629"/>
        <dbReference type="ChEBI" id="CHEBI:15378"/>
        <dbReference type="ChEBI" id="CHEBI:30616"/>
        <dbReference type="ChEBI" id="CHEBI:57540"/>
        <dbReference type="ChEBI" id="CHEBI:58349"/>
        <dbReference type="ChEBI" id="CHEBI:456216"/>
        <dbReference type="EC" id="2.7.1.23"/>
    </reaction>
</comment>
<keyword evidence="5 8" id="KW-0521">NADP</keyword>
<dbReference type="GO" id="GO:0019674">
    <property type="term" value="P:NAD+ metabolic process"/>
    <property type="evidence" value="ECO:0007669"/>
    <property type="project" value="InterPro"/>
</dbReference>
<evidence type="ECO:0000313" key="9">
    <source>
        <dbReference type="EMBL" id="MTV49322.1"/>
    </source>
</evidence>
<evidence type="ECO:0000256" key="5">
    <source>
        <dbReference type="ARBA" id="ARBA00022857"/>
    </source>
</evidence>
<dbReference type="EC" id="2.7.1.23" evidence="8"/>
<evidence type="ECO:0000256" key="2">
    <source>
        <dbReference type="ARBA" id="ARBA00022741"/>
    </source>
</evidence>
<proteinExistence type="inferred from homology"/>
<keyword evidence="2 8" id="KW-0547">Nucleotide-binding</keyword>
<dbReference type="GO" id="GO:0003951">
    <property type="term" value="F:NAD+ kinase activity"/>
    <property type="evidence" value="ECO:0007669"/>
    <property type="project" value="UniProtKB-UniRule"/>
</dbReference>
<dbReference type="PANTHER" id="PTHR20275">
    <property type="entry name" value="NAD KINASE"/>
    <property type="match status" value="1"/>
</dbReference>
<keyword evidence="10" id="KW-1185">Reference proteome</keyword>
<dbReference type="SUPFAM" id="SSF111331">
    <property type="entry name" value="NAD kinase/diacylglycerol kinase-like"/>
    <property type="match status" value="1"/>
</dbReference>
<organism evidence="9 10">
    <name type="scientific">Heliobacterium mobile</name>
    <name type="common">Heliobacillus mobilis</name>
    <dbReference type="NCBI Taxonomy" id="28064"/>
    <lineage>
        <taxon>Bacteria</taxon>
        <taxon>Bacillati</taxon>
        <taxon>Bacillota</taxon>
        <taxon>Clostridia</taxon>
        <taxon>Eubacteriales</taxon>
        <taxon>Heliobacteriaceae</taxon>
        <taxon>Heliobacterium</taxon>
    </lineage>
</organism>
<feature type="binding site" evidence="8">
    <location>
        <begin position="191"/>
        <end position="196"/>
    </location>
    <ligand>
        <name>NAD(+)</name>
        <dbReference type="ChEBI" id="CHEBI:57540"/>
    </ligand>
</feature>
<dbReference type="InterPro" id="IPR002504">
    <property type="entry name" value="NADK"/>
</dbReference>
<evidence type="ECO:0000256" key="8">
    <source>
        <dbReference type="HAMAP-Rule" id="MF_00361"/>
    </source>
</evidence>
<keyword evidence="1 8" id="KW-0808">Transferase</keyword>
<dbReference type="InterPro" id="IPR016064">
    <property type="entry name" value="NAD/diacylglycerol_kinase_sf"/>
</dbReference>
<comment type="function">
    <text evidence="8">Involved in the regulation of the intracellular balance of NAD and NADP, and is a key enzyme in the biosynthesis of NADP. Catalyzes specifically the phosphorylation on 2'-hydroxyl of the adenosine moiety of NAD to yield NADP.</text>
</comment>
<feature type="binding site" evidence="8">
    <location>
        <position position="180"/>
    </location>
    <ligand>
        <name>NAD(+)</name>
        <dbReference type="ChEBI" id="CHEBI:57540"/>
    </ligand>
</feature>
<dbReference type="GO" id="GO:0006741">
    <property type="term" value="P:NADP+ biosynthetic process"/>
    <property type="evidence" value="ECO:0007669"/>
    <property type="project" value="UniProtKB-UniRule"/>
</dbReference>
<keyword evidence="3 8" id="KW-0418">Kinase</keyword>
<dbReference type="Pfam" id="PF20143">
    <property type="entry name" value="NAD_kinase_C"/>
    <property type="match status" value="1"/>
</dbReference>
<dbReference type="Pfam" id="PF01513">
    <property type="entry name" value="NAD_kinase"/>
    <property type="match status" value="1"/>
</dbReference>
<feature type="binding site" evidence="8">
    <location>
        <position position="161"/>
    </location>
    <ligand>
        <name>NAD(+)</name>
        <dbReference type="ChEBI" id="CHEBI:57540"/>
    </ligand>
</feature>
<evidence type="ECO:0000256" key="3">
    <source>
        <dbReference type="ARBA" id="ARBA00022777"/>
    </source>
</evidence>
<dbReference type="InterPro" id="IPR017437">
    <property type="entry name" value="ATP-NAD_kinase_PpnK-typ_C"/>
</dbReference>
<dbReference type="Gene3D" id="3.40.50.10330">
    <property type="entry name" value="Probable inorganic polyphosphate/atp-NAD kinase, domain 1"/>
    <property type="match status" value="1"/>
</dbReference>
<comment type="caution">
    <text evidence="8">Lacks conserved residue(s) required for the propagation of feature annotation.</text>
</comment>